<feature type="compositionally biased region" description="Polar residues" evidence="1">
    <location>
        <begin position="772"/>
        <end position="804"/>
    </location>
</feature>
<gene>
    <name evidence="3" type="ORF">WJX74_007680</name>
</gene>
<evidence type="ECO:0000313" key="4">
    <source>
        <dbReference type="Proteomes" id="UP001438707"/>
    </source>
</evidence>
<feature type="region of interest" description="Disordered" evidence="1">
    <location>
        <begin position="368"/>
        <end position="411"/>
    </location>
</feature>
<feature type="compositionally biased region" description="Polar residues" evidence="1">
    <location>
        <begin position="743"/>
        <end position="763"/>
    </location>
</feature>
<comment type="caution">
    <text evidence="3">The sequence shown here is derived from an EMBL/GenBank/DDBJ whole genome shotgun (WGS) entry which is preliminary data.</text>
</comment>
<evidence type="ECO:0000256" key="1">
    <source>
        <dbReference type="SAM" id="MobiDB-lite"/>
    </source>
</evidence>
<evidence type="ECO:0000313" key="3">
    <source>
        <dbReference type="EMBL" id="KAK9843146.1"/>
    </source>
</evidence>
<accession>A0AAW1SC47</accession>
<keyword evidence="2" id="KW-0812">Transmembrane</keyword>
<keyword evidence="2" id="KW-0472">Membrane</keyword>
<dbReference type="AlphaFoldDB" id="A0AAW1SC47"/>
<sequence length="875" mass="92446">MEPKTGRASPRYAERIATRYSGRWRSVALAIALLLAGCLMLIIGLSVGYTDPDAHGESPTQIDFQDTFREGDGKPKVLVCCCRSRFVVSGDACLGSRGLLQLAGLHGLEGPRGILIRGDPRSLEPAAGLAPTCKHRNKIFRYTSPGQQEPAFGYGLEISFFSCHANIWLLHLRAVSSSHQLPPATEASSAPQSPPIGHRAQAATSQQGPLTSSFRDAHGSSTCSRKSVPFLEIHAAQQLLLGACPVSALQASKDGRGAFLVTTAPQLQTNPSSQPTVELRLPSSAYNVAIMLPRSGPHITPIKAACLEQQPLAGRLPSNDLHLSDGRGSGGGIPAASTAACDLSTAGSPLSVTSRLFADCAGVLEQRMQSPDDVPRASQLASAANGQAGPELDLRSHDQGLAASPGGQPSLTARQAASVQKPGVQQQASVASCGDRASSTAELATLVQDLGSQQQPEPSASPLQESSIGMSAHAAPAEAVVHELPQTSRLVGHGSDAKNAVQAQQSQIWLIQAVQYGCEPSQDRHQASLQEPAASSVQALPREALHHEAAGSLAMETHAADLDCDVPDLLEVQDDIAIVASSRRPLTSVIIHQYSSQGILHLRDVWLNETLQHANSTRLFNMALCAQHAPKLPSAIPSFDRNVEGSIRKAPGPGTTKPAYYLEQQAKQPSSISGGVVSPSRVYSLKLLLGQSAPSATFPSIFTSVKKRMDMLLLDTAVLIDAPSPPQLMPNPRVTEQALRLIGQQQQAEPCSSAQKTATSLHQPDSRAPNAQERSQISSSTQQAAFPPQSSGSSSPDVAAQPQGSYEAQTLRLLQGLGSHLDSRLDHLDAGLQMLSRRMQHIESHLGVGSGGLQNADTLPEQRPGLRRPASLQSQ</sequence>
<reference evidence="3 4" key="1">
    <citation type="journal article" date="2024" name="Nat. Commun.">
        <title>Phylogenomics reveals the evolutionary origins of lichenization in chlorophyte algae.</title>
        <authorList>
            <person name="Puginier C."/>
            <person name="Libourel C."/>
            <person name="Otte J."/>
            <person name="Skaloud P."/>
            <person name="Haon M."/>
            <person name="Grisel S."/>
            <person name="Petersen M."/>
            <person name="Berrin J.G."/>
            <person name="Delaux P.M."/>
            <person name="Dal Grande F."/>
            <person name="Keller J."/>
        </authorList>
    </citation>
    <scope>NUCLEOTIDE SEQUENCE [LARGE SCALE GENOMIC DNA]</scope>
    <source>
        <strain evidence="3 4">SAG 2145</strain>
    </source>
</reference>
<organism evidence="3 4">
    <name type="scientific">Apatococcus lobatus</name>
    <dbReference type="NCBI Taxonomy" id="904363"/>
    <lineage>
        <taxon>Eukaryota</taxon>
        <taxon>Viridiplantae</taxon>
        <taxon>Chlorophyta</taxon>
        <taxon>core chlorophytes</taxon>
        <taxon>Trebouxiophyceae</taxon>
        <taxon>Chlorellales</taxon>
        <taxon>Chlorellaceae</taxon>
        <taxon>Apatococcus</taxon>
    </lineage>
</organism>
<feature type="compositionally biased region" description="Polar residues" evidence="1">
    <location>
        <begin position="181"/>
        <end position="191"/>
    </location>
</feature>
<feature type="region of interest" description="Disordered" evidence="1">
    <location>
        <begin position="450"/>
        <end position="476"/>
    </location>
</feature>
<feature type="compositionally biased region" description="Polar residues" evidence="1">
    <location>
        <begin position="202"/>
        <end position="218"/>
    </location>
</feature>
<protein>
    <submittedName>
        <fullName evidence="3">Uncharacterized protein</fullName>
    </submittedName>
</protein>
<dbReference type="Proteomes" id="UP001438707">
    <property type="component" value="Unassembled WGS sequence"/>
</dbReference>
<feature type="region of interest" description="Disordered" evidence="1">
    <location>
        <begin position="742"/>
        <end position="804"/>
    </location>
</feature>
<evidence type="ECO:0000256" key="2">
    <source>
        <dbReference type="SAM" id="Phobius"/>
    </source>
</evidence>
<dbReference type="EMBL" id="JALJOS010000002">
    <property type="protein sequence ID" value="KAK9843146.1"/>
    <property type="molecule type" value="Genomic_DNA"/>
</dbReference>
<feature type="region of interest" description="Disordered" evidence="1">
    <location>
        <begin position="846"/>
        <end position="875"/>
    </location>
</feature>
<feature type="compositionally biased region" description="Polar residues" evidence="1">
    <location>
        <begin position="450"/>
        <end position="469"/>
    </location>
</feature>
<proteinExistence type="predicted"/>
<feature type="transmembrane region" description="Helical" evidence="2">
    <location>
        <begin position="27"/>
        <end position="49"/>
    </location>
</feature>
<keyword evidence="4" id="KW-1185">Reference proteome</keyword>
<name>A0AAW1SC47_9CHLO</name>
<feature type="region of interest" description="Disordered" evidence="1">
    <location>
        <begin position="181"/>
        <end position="218"/>
    </location>
</feature>
<keyword evidence="2" id="KW-1133">Transmembrane helix</keyword>